<name>A0A410DSW6_9CLOT</name>
<dbReference type="RefSeq" id="WP_128212922.1">
    <property type="nucleotide sequence ID" value="NZ_CP025746.1"/>
</dbReference>
<keyword evidence="1" id="KW-0812">Transmembrane</keyword>
<dbReference type="KEGG" id="cmah:C1I91_10960"/>
<feature type="transmembrane region" description="Helical" evidence="1">
    <location>
        <begin position="60"/>
        <end position="82"/>
    </location>
</feature>
<sequence length="201" mass="22155">MNKKIGMHSAIVTLIGVIGFAISMIVGKNAGGYFFSIIISLGFIPMICTFSSLNSKENKAAGYAAIAFSSVYAVLVGLVYFAQLTTIRLSKLSPEALAILDYQHLGSLFFNYDLYGYAFMALSTFFVGLTIEVFNKRDKWLKALLLIHGVFALSCIIMPILGVFSTAAKGSYTMGVLALEFWCVYFTPICILAYQYFKKNL</sequence>
<keyword evidence="1" id="KW-1133">Transmembrane helix</keyword>
<evidence type="ECO:0008006" key="4">
    <source>
        <dbReference type="Google" id="ProtNLM"/>
    </source>
</evidence>
<evidence type="ECO:0000256" key="1">
    <source>
        <dbReference type="SAM" id="Phobius"/>
    </source>
</evidence>
<proteinExistence type="predicted"/>
<feature type="transmembrane region" description="Helical" evidence="1">
    <location>
        <begin position="33"/>
        <end position="53"/>
    </location>
</feature>
<feature type="transmembrane region" description="Helical" evidence="1">
    <location>
        <begin position="114"/>
        <end position="131"/>
    </location>
</feature>
<dbReference type="Proteomes" id="UP000286268">
    <property type="component" value="Chromosome"/>
</dbReference>
<evidence type="ECO:0000313" key="2">
    <source>
        <dbReference type="EMBL" id="QAA32130.1"/>
    </source>
</evidence>
<organism evidence="2 3">
    <name type="scientific">Clostridium manihotivorum</name>
    <dbReference type="NCBI Taxonomy" id="2320868"/>
    <lineage>
        <taxon>Bacteria</taxon>
        <taxon>Bacillati</taxon>
        <taxon>Bacillota</taxon>
        <taxon>Clostridia</taxon>
        <taxon>Eubacteriales</taxon>
        <taxon>Clostridiaceae</taxon>
        <taxon>Clostridium</taxon>
    </lineage>
</organism>
<keyword evidence="1" id="KW-0472">Membrane</keyword>
<feature type="transmembrane region" description="Helical" evidence="1">
    <location>
        <begin position="7"/>
        <end position="27"/>
    </location>
</feature>
<reference evidence="2 3" key="1">
    <citation type="submission" date="2018-01" db="EMBL/GenBank/DDBJ databases">
        <title>Genome Sequencing and Assembly of Anaerobacter polyendosporus strain CT4.</title>
        <authorList>
            <person name="Tachaapaikoon C."/>
            <person name="Sutheeworapong S."/>
            <person name="Jenjaroenpun P."/>
            <person name="Wongsurawat T."/>
            <person name="Nookeaw I."/>
            <person name="Cheawchanlertfa P."/>
            <person name="Kosugi A."/>
            <person name="Cheevadhanarak S."/>
            <person name="Ratanakhanokchai K."/>
        </authorList>
    </citation>
    <scope>NUCLEOTIDE SEQUENCE [LARGE SCALE GENOMIC DNA]</scope>
    <source>
        <strain evidence="2 3">CT4</strain>
    </source>
</reference>
<dbReference type="OrthoDB" id="2607462at2"/>
<dbReference type="AlphaFoldDB" id="A0A410DSW6"/>
<protein>
    <recommendedName>
        <fullName evidence="4">DUF4386 domain-containing protein</fullName>
    </recommendedName>
</protein>
<gene>
    <name evidence="2" type="ORF">C1I91_10960</name>
</gene>
<evidence type="ECO:0000313" key="3">
    <source>
        <dbReference type="Proteomes" id="UP000286268"/>
    </source>
</evidence>
<accession>A0A410DSW6</accession>
<feature type="transmembrane region" description="Helical" evidence="1">
    <location>
        <begin position="143"/>
        <end position="164"/>
    </location>
</feature>
<keyword evidence="3" id="KW-1185">Reference proteome</keyword>
<feature type="transmembrane region" description="Helical" evidence="1">
    <location>
        <begin position="176"/>
        <end position="197"/>
    </location>
</feature>
<dbReference type="EMBL" id="CP025746">
    <property type="protein sequence ID" value="QAA32130.1"/>
    <property type="molecule type" value="Genomic_DNA"/>
</dbReference>